<dbReference type="PRINTS" id="PR00081">
    <property type="entry name" value="GDHRDH"/>
</dbReference>
<dbReference type="GO" id="GO:0016020">
    <property type="term" value="C:membrane"/>
    <property type="evidence" value="ECO:0007669"/>
    <property type="project" value="TreeGrafter"/>
</dbReference>
<protein>
    <submittedName>
        <fullName evidence="3">Putative short-chain dehydrogenase</fullName>
    </submittedName>
</protein>
<dbReference type="PANTHER" id="PTHR44196:SF1">
    <property type="entry name" value="DEHYDROGENASE_REDUCTASE SDR FAMILY MEMBER 7B"/>
    <property type="match status" value="1"/>
</dbReference>
<organism evidence="3">
    <name type="scientific">Mayetiola destructor</name>
    <name type="common">Hessian fly</name>
    <dbReference type="NCBI Taxonomy" id="39758"/>
    <lineage>
        <taxon>Eukaryota</taxon>
        <taxon>Metazoa</taxon>
        <taxon>Ecdysozoa</taxon>
        <taxon>Arthropoda</taxon>
        <taxon>Hexapoda</taxon>
        <taxon>Insecta</taxon>
        <taxon>Pterygota</taxon>
        <taxon>Neoptera</taxon>
        <taxon>Endopterygota</taxon>
        <taxon>Diptera</taxon>
        <taxon>Nematocera</taxon>
        <taxon>Sciaroidea</taxon>
        <taxon>Cecidomyiidae</taxon>
        <taxon>Mayetiola</taxon>
    </lineage>
</organism>
<name>F6KPQ6_MAYDE</name>
<dbReference type="GO" id="GO:0016491">
    <property type="term" value="F:oxidoreductase activity"/>
    <property type="evidence" value="ECO:0007669"/>
    <property type="project" value="UniProtKB-KW"/>
</dbReference>
<evidence type="ECO:0000313" key="3">
    <source>
        <dbReference type="EMBL" id="AEG42071.1"/>
    </source>
</evidence>
<dbReference type="InterPro" id="IPR036291">
    <property type="entry name" value="NAD(P)-bd_dom_sf"/>
</dbReference>
<dbReference type="SUPFAM" id="SSF51735">
    <property type="entry name" value="NAD(P)-binding Rossmann-fold domains"/>
    <property type="match status" value="1"/>
</dbReference>
<dbReference type="InterPro" id="IPR002347">
    <property type="entry name" value="SDR_fam"/>
</dbReference>
<proteinExistence type="inferred from homology"/>
<dbReference type="Pfam" id="PF00106">
    <property type="entry name" value="adh_short"/>
    <property type="match status" value="1"/>
</dbReference>
<reference evidence="3" key="1">
    <citation type="journal article" date="2014" name="PLoS ONE">
        <title>Avirulence Effector Discovery in a Plant Galling and Plant Parasitic Arthropod, the Hessian Fly (Mayetiola destructor).</title>
        <authorList>
            <person name="Aggarwal R."/>
            <person name="Subramanyam S."/>
            <person name="Zhao C."/>
            <person name="Chen M.S."/>
            <person name="Harris M.O."/>
            <person name="Stuart J.J."/>
        </authorList>
    </citation>
    <scope>NUCLEOTIDE SEQUENCE</scope>
</reference>
<accession>F6KPQ6</accession>
<sequence length="177" mass="20003">MEDKHVKQSRQEMPGKVTVITGASTILGEALAQTFYRAGCKLILVGPNESELERVRIHLFSLRPNDVPVYQPDVVAMDSMDFQTIDEKVASILEQCGQVDILINNSTVCTRSDVLSAKLDTDIRVMNVNYFSPIAFTKGIVLKSNNDLRRIVFRFGAPLESHTKHMNLKFETKRYLN</sequence>
<evidence type="ECO:0000256" key="1">
    <source>
        <dbReference type="ARBA" id="ARBA00006484"/>
    </source>
</evidence>
<comment type="similarity">
    <text evidence="1">Belongs to the short-chain dehydrogenases/reductases (SDR) family.</text>
</comment>
<dbReference type="EMBL" id="HQ540429">
    <property type="protein sequence ID" value="AEG42071.1"/>
    <property type="molecule type" value="Genomic_DNA"/>
</dbReference>
<keyword evidence="2" id="KW-0560">Oxidoreductase</keyword>
<evidence type="ECO:0000256" key="2">
    <source>
        <dbReference type="ARBA" id="ARBA00023002"/>
    </source>
</evidence>
<dbReference type="Gene3D" id="3.40.50.720">
    <property type="entry name" value="NAD(P)-binding Rossmann-like Domain"/>
    <property type="match status" value="1"/>
</dbReference>
<dbReference type="AlphaFoldDB" id="F6KPQ6"/>
<dbReference type="PANTHER" id="PTHR44196">
    <property type="entry name" value="DEHYDROGENASE/REDUCTASE SDR FAMILY MEMBER 7B"/>
    <property type="match status" value="1"/>
</dbReference>